<keyword evidence="2" id="KW-0732">Signal</keyword>
<gene>
    <name evidence="3" type="ORF">BT96DRAFT_991889</name>
</gene>
<feature type="region of interest" description="Disordered" evidence="1">
    <location>
        <begin position="88"/>
        <end position="125"/>
    </location>
</feature>
<reference evidence="3" key="1">
    <citation type="journal article" date="2019" name="Environ. Microbiol.">
        <title>Fungal ecological strategies reflected in gene transcription - a case study of two litter decomposers.</title>
        <authorList>
            <person name="Barbi F."/>
            <person name="Kohler A."/>
            <person name="Barry K."/>
            <person name="Baskaran P."/>
            <person name="Daum C."/>
            <person name="Fauchery L."/>
            <person name="Ihrmark K."/>
            <person name="Kuo A."/>
            <person name="LaButti K."/>
            <person name="Lipzen A."/>
            <person name="Morin E."/>
            <person name="Grigoriev I.V."/>
            <person name="Henrissat B."/>
            <person name="Lindahl B."/>
            <person name="Martin F."/>
        </authorList>
    </citation>
    <scope>NUCLEOTIDE SEQUENCE</scope>
    <source>
        <strain evidence="3">JB14</strain>
    </source>
</reference>
<name>A0A6A4HX04_9AGAR</name>
<evidence type="ECO:0000313" key="3">
    <source>
        <dbReference type="EMBL" id="KAE9401728.1"/>
    </source>
</evidence>
<feature type="chain" id="PRO_5025493752" evidence="2">
    <location>
        <begin position="21"/>
        <end position="260"/>
    </location>
</feature>
<dbReference type="AlphaFoldDB" id="A0A6A4HX04"/>
<keyword evidence="4" id="KW-1185">Reference proteome</keyword>
<evidence type="ECO:0000313" key="4">
    <source>
        <dbReference type="Proteomes" id="UP000799118"/>
    </source>
</evidence>
<organism evidence="3 4">
    <name type="scientific">Gymnopus androsaceus JB14</name>
    <dbReference type="NCBI Taxonomy" id="1447944"/>
    <lineage>
        <taxon>Eukaryota</taxon>
        <taxon>Fungi</taxon>
        <taxon>Dikarya</taxon>
        <taxon>Basidiomycota</taxon>
        <taxon>Agaricomycotina</taxon>
        <taxon>Agaricomycetes</taxon>
        <taxon>Agaricomycetidae</taxon>
        <taxon>Agaricales</taxon>
        <taxon>Marasmiineae</taxon>
        <taxon>Omphalotaceae</taxon>
        <taxon>Gymnopus</taxon>
    </lineage>
</organism>
<dbReference type="Proteomes" id="UP000799118">
    <property type="component" value="Unassembled WGS sequence"/>
</dbReference>
<sequence length="260" mass="27022">MRLLRYAVATAAITVVFCSATDSFSSLVSRALPSSCPRSGSSGTTVSAFITVSASAPPPHSATDPQYAAQDSFSSPVANLHANFHSSPCSSFPSGDDKPDLSLGPRTKKRRRMSSDSASKPPSSVVSFSSFADGGYSTTSPTISRRSISGLASELPLSNGFNNANNNNDGFNTFRGSATNALWHPPMIYLHPAMMHHDDDALFSTYLHPPMSLPSDDSSASSSGASGAGNSNANGNQSEGGNESLSGCSGNHYHVAQEYG</sequence>
<feature type="compositionally biased region" description="Low complexity" evidence="1">
    <location>
        <begin position="115"/>
        <end position="125"/>
    </location>
</feature>
<feature type="signal peptide" evidence="2">
    <location>
        <begin position="1"/>
        <end position="20"/>
    </location>
</feature>
<evidence type="ECO:0000256" key="2">
    <source>
        <dbReference type="SAM" id="SignalP"/>
    </source>
</evidence>
<protein>
    <submittedName>
        <fullName evidence="3">Uncharacterized protein</fullName>
    </submittedName>
</protein>
<feature type="region of interest" description="Disordered" evidence="1">
    <location>
        <begin position="213"/>
        <end position="252"/>
    </location>
</feature>
<feature type="compositionally biased region" description="Low complexity" evidence="1">
    <location>
        <begin position="218"/>
        <end position="247"/>
    </location>
</feature>
<proteinExistence type="predicted"/>
<dbReference type="EMBL" id="ML769443">
    <property type="protein sequence ID" value="KAE9401728.1"/>
    <property type="molecule type" value="Genomic_DNA"/>
</dbReference>
<evidence type="ECO:0000256" key="1">
    <source>
        <dbReference type="SAM" id="MobiDB-lite"/>
    </source>
</evidence>
<dbReference type="OrthoDB" id="3070852at2759"/>
<accession>A0A6A4HX04</accession>